<reference evidence="1 2" key="1">
    <citation type="submission" date="2016-07" db="EMBL/GenBank/DDBJ databases">
        <title>Acinetobacter sp. ANC 4603.</title>
        <authorList>
            <person name="Radolfova-Krizova L."/>
            <person name="Nemec A."/>
        </authorList>
    </citation>
    <scope>NUCLEOTIDE SEQUENCE [LARGE SCALE GENOMIC DNA]</scope>
    <source>
        <strain evidence="1 2">ANC 4603</strain>
    </source>
</reference>
<dbReference type="Proteomes" id="UP000186553">
    <property type="component" value="Unassembled WGS sequence"/>
</dbReference>
<name>A0A1C3CV86_9GAMM</name>
<organism evidence="1 2">
    <name type="scientific">Acinetobacter celticus</name>
    <dbReference type="NCBI Taxonomy" id="1891224"/>
    <lineage>
        <taxon>Bacteria</taxon>
        <taxon>Pseudomonadati</taxon>
        <taxon>Pseudomonadota</taxon>
        <taxon>Gammaproteobacteria</taxon>
        <taxon>Moraxellales</taxon>
        <taxon>Moraxellaceae</taxon>
        <taxon>Acinetobacter</taxon>
    </lineage>
</organism>
<comment type="caution">
    <text evidence="1">The sequence shown here is derived from an EMBL/GenBank/DDBJ whole genome shotgun (WGS) entry which is preliminary data.</text>
</comment>
<dbReference type="RefSeq" id="WP_068887987.1">
    <property type="nucleotide sequence ID" value="NZ_CBCRUU010000012.1"/>
</dbReference>
<accession>A0A1C3CV86</accession>
<protein>
    <submittedName>
        <fullName evidence="1">Uncharacterized protein</fullName>
    </submittedName>
</protein>
<dbReference type="OrthoDB" id="6684503at2"/>
<dbReference type="AlphaFoldDB" id="A0A1C3CV86"/>
<gene>
    <name evidence="1" type="ORF">BBP83_08750</name>
</gene>
<evidence type="ECO:0000313" key="1">
    <source>
        <dbReference type="EMBL" id="ODA12643.1"/>
    </source>
</evidence>
<sequence length="300" mass="33577">MNILNGTEAFTAMSAGQKIECRHVGSDLDFDDIRNFSATVFIDQDHEFRIAVIYMMIGAMQVPEAVKDTPAKGVQCFCPSLLTTELSKAFKWRNSDSDLTLLERGLVHLYEENAITHARALVAVSLGLVNSPFKNEVDLPWDDEEKTSTSQSNIEIISQGPIAVVEDSLTDFEVQEESTKKALDDEYKNHLNQLLDGVSNAKTPAEVNAHTRYTKKWSEEQRKPLLDAIHKRLNELAPDAIEIKEPPSLLSQIQSAEDLTALDVLEIDVASRHVDIQPKLMDAIKKRKFELENQSGEVVS</sequence>
<dbReference type="EMBL" id="MBDL01000010">
    <property type="protein sequence ID" value="ODA12643.1"/>
    <property type="molecule type" value="Genomic_DNA"/>
</dbReference>
<keyword evidence="2" id="KW-1185">Reference proteome</keyword>
<evidence type="ECO:0000313" key="2">
    <source>
        <dbReference type="Proteomes" id="UP000186553"/>
    </source>
</evidence>
<dbReference type="STRING" id="1891224.BBP83_08750"/>
<proteinExistence type="predicted"/>